<evidence type="ECO:0000256" key="2">
    <source>
        <dbReference type="HAMAP-Rule" id="MF_00674"/>
    </source>
</evidence>
<dbReference type="PANTHER" id="PTHR37478:SF2">
    <property type="entry name" value="UPF0251 PROTEIN TK0562"/>
    <property type="match status" value="1"/>
</dbReference>
<gene>
    <name evidence="3" type="ORF">A2415_03195</name>
</gene>
<name>A0A1F4WJK1_UNCKA</name>
<dbReference type="Gene3D" id="1.10.10.10">
    <property type="entry name" value="Winged helix-like DNA-binding domain superfamily/Winged helix DNA-binding domain"/>
    <property type="match status" value="1"/>
</dbReference>
<dbReference type="Pfam" id="PF02001">
    <property type="entry name" value="DUF134"/>
    <property type="match status" value="1"/>
</dbReference>
<protein>
    <recommendedName>
        <fullName evidence="2">UPF0251 protein A2415_03195</fullName>
    </recommendedName>
</protein>
<evidence type="ECO:0000313" key="3">
    <source>
        <dbReference type="EMBL" id="OGC69556.1"/>
    </source>
</evidence>
<reference evidence="3 4" key="1">
    <citation type="journal article" date="2016" name="Nat. Commun.">
        <title>Thousands of microbial genomes shed light on interconnected biogeochemical processes in an aquifer system.</title>
        <authorList>
            <person name="Anantharaman K."/>
            <person name="Brown C.T."/>
            <person name="Hug L.A."/>
            <person name="Sharon I."/>
            <person name="Castelle C.J."/>
            <person name="Probst A.J."/>
            <person name="Thomas B.C."/>
            <person name="Singh A."/>
            <person name="Wilkins M.J."/>
            <person name="Karaoz U."/>
            <person name="Brodie E.L."/>
            <person name="Williams K.H."/>
            <person name="Hubbard S.S."/>
            <person name="Banfield J.F."/>
        </authorList>
    </citation>
    <scope>NUCLEOTIDE SEQUENCE [LARGE SCALE GENOMIC DNA]</scope>
</reference>
<dbReference type="InterPro" id="IPR002852">
    <property type="entry name" value="UPF0251"/>
</dbReference>
<organism evidence="3 4">
    <name type="scientific">candidate division WWE3 bacterium RIFOXYC1_FULL_39_7</name>
    <dbReference type="NCBI Taxonomy" id="1802643"/>
    <lineage>
        <taxon>Bacteria</taxon>
        <taxon>Katanobacteria</taxon>
    </lineage>
</organism>
<dbReference type="InterPro" id="IPR036388">
    <property type="entry name" value="WH-like_DNA-bd_sf"/>
</dbReference>
<comment type="similarity">
    <text evidence="1 2">Belongs to the UPF0251 family.</text>
</comment>
<evidence type="ECO:0000313" key="4">
    <source>
        <dbReference type="Proteomes" id="UP000179113"/>
    </source>
</evidence>
<dbReference type="Proteomes" id="UP000179113">
    <property type="component" value="Unassembled WGS sequence"/>
</dbReference>
<dbReference type="PANTHER" id="PTHR37478">
    <property type="match status" value="1"/>
</dbReference>
<sequence>MTRPKIRRCLNFNPNVDYFKPRGIPLRDLEEVELLADEIEAIKLYMVDGLDQTTAAEKMGISQPTFARTIDTACKKVADALIKGKAIKINKLVE</sequence>
<dbReference type="AlphaFoldDB" id="A0A1F4WJK1"/>
<evidence type="ECO:0000256" key="1">
    <source>
        <dbReference type="ARBA" id="ARBA00009350"/>
    </source>
</evidence>
<dbReference type="HAMAP" id="MF_00674">
    <property type="entry name" value="UPF0251"/>
    <property type="match status" value="1"/>
</dbReference>
<dbReference type="EMBL" id="MEWA01000019">
    <property type="protein sequence ID" value="OGC69556.1"/>
    <property type="molecule type" value="Genomic_DNA"/>
</dbReference>
<proteinExistence type="inferred from homology"/>
<accession>A0A1F4WJK1</accession>
<comment type="caution">
    <text evidence="3">The sequence shown here is derived from an EMBL/GenBank/DDBJ whole genome shotgun (WGS) entry which is preliminary data.</text>
</comment>